<sequence>MFIFFIPVFDCSHACKPYKSHLALFIISNKSSARSFSASNDYFAHRTTISYRNAEALYLKLFEIQCFPAFSISSC</sequence>
<dbReference type="AlphaFoldDB" id="C4ZED7"/>
<protein>
    <submittedName>
        <fullName evidence="1">Uncharacterized protein</fullName>
    </submittedName>
</protein>
<dbReference type="HOGENOM" id="CLU_2665639_0_0_9"/>
<reference evidence="1 2" key="1">
    <citation type="journal article" date="2009" name="Proc. Natl. Acad. Sci. U.S.A.">
        <title>Characterizing a model human gut microbiota composed of members of its two dominant bacterial phyla.</title>
        <authorList>
            <person name="Mahowald M.A."/>
            <person name="Rey F.E."/>
            <person name="Seedorf H."/>
            <person name="Turnbaugh P.J."/>
            <person name="Fulton R.S."/>
            <person name="Wollam A."/>
            <person name="Shah N."/>
            <person name="Wang C."/>
            <person name="Magrini V."/>
            <person name="Wilson R.K."/>
            <person name="Cantarel B.L."/>
            <person name="Coutinho P.M."/>
            <person name="Henrissat B."/>
            <person name="Crock L.W."/>
            <person name="Russell A."/>
            <person name="Verberkmoes N.C."/>
            <person name="Hettich R.L."/>
            <person name="Gordon J.I."/>
        </authorList>
    </citation>
    <scope>NUCLEOTIDE SEQUENCE [LARGE SCALE GENOMIC DNA]</scope>
    <source>
        <strain evidence="2">ATCC 33656 / DSM 3377 / JCM 17463 / KCTC 5835 / LMG 30912 / VPI 0990</strain>
    </source>
</reference>
<evidence type="ECO:0000313" key="1">
    <source>
        <dbReference type="EMBL" id="ACR77400.1"/>
    </source>
</evidence>
<dbReference type="Proteomes" id="UP000001477">
    <property type="component" value="Chromosome"/>
</dbReference>
<dbReference type="EMBL" id="CP001107">
    <property type="protein sequence ID" value="ACR77400.1"/>
    <property type="molecule type" value="Genomic_DNA"/>
</dbReference>
<organism evidence="1 2">
    <name type="scientific">Agathobacter rectalis (strain ATCC 33656 / DSM 3377 / JCM 17463 / KCTC 5835 / VPI 0990)</name>
    <name type="common">Eubacterium rectale</name>
    <dbReference type="NCBI Taxonomy" id="515619"/>
    <lineage>
        <taxon>Bacteria</taxon>
        <taxon>Bacillati</taxon>
        <taxon>Bacillota</taxon>
        <taxon>Clostridia</taxon>
        <taxon>Lachnospirales</taxon>
        <taxon>Lachnospiraceae</taxon>
        <taxon>Agathobacter</taxon>
    </lineage>
</organism>
<gene>
    <name evidence="1" type="ordered locus">EUBREC_3674</name>
</gene>
<evidence type="ECO:0000313" key="2">
    <source>
        <dbReference type="Proteomes" id="UP000001477"/>
    </source>
</evidence>
<accession>C4ZED7</accession>
<dbReference type="STRING" id="515619.EUBREC_3674"/>
<dbReference type="KEGG" id="ere:EUBREC_3674"/>
<name>C4ZED7_AGARV</name>
<proteinExistence type="predicted"/>
<dbReference type="PaxDb" id="515619-EUBREC_3674"/>